<evidence type="ECO:0000256" key="2">
    <source>
        <dbReference type="ARBA" id="ARBA00022741"/>
    </source>
</evidence>
<dbReference type="eggNOG" id="COG1131">
    <property type="taxonomic scope" value="Bacteria"/>
</dbReference>
<evidence type="ECO:0000256" key="1">
    <source>
        <dbReference type="ARBA" id="ARBA00022448"/>
    </source>
</evidence>
<dbReference type="InterPro" id="IPR050763">
    <property type="entry name" value="ABC_transporter_ATP-binding"/>
</dbReference>
<keyword evidence="2" id="KW-0547">Nucleotide-binding</keyword>
<dbReference type="AlphaFoldDB" id="A0A0A5GLT5"/>
<protein>
    <submittedName>
        <fullName evidence="5">ABC transporter ATP-binding protein</fullName>
    </submittedName>
</protein>
<proteinExistence type="predicted"/>
<dbReference type="GO" id="GO:0016887">
    <property type="term" value="F:ATP hydrolysis activity"/>
    <property type="evidence" value="ECO:0007669"/>
    <property type="project" value="InterPro"/>
</dbReference>
<dbReference type="InterPro" id="IPR003439">
    <property type="entry name" value="ABC_transporter-like_ATP-bd"/>
</dbReference>
<name>A0A0A5GLT5_9BACI</name>
<evidence type="ECO:0000313" key="6">
    <source>
        <dbReference type="Proteomes" id="UP000030528"/>
    </source>
</evidence>
<feature type="domain" description="ABC transporter" evidence="4">
    <location>
        <begin position="5"/>
        <end position="223"/>
    </location>
</feature>
<dbReference type="Gene3D" id="3.40.50.300">
    <property type="entry name" value="P-loop containing nucleotide triphosphate hydrolases"/>
    <property type="match status" value="1"/>
</dbReference>
<organism evidence="5 6">
    <name type="scientific">Pontibacillus halophilus JSM 076056 = DSM 19796</name>
    <dbReference type="NCBI Taxonomy" id="1385510"/>
    <lineage>
        <taxon>Bacteria</taxon>
        <taxon>Bacillati</taxon>
        <taxon>Bacillota</taxon>
        <taxon>Bacilli</taxon>
        <taxon>Bacillales</taxon>
        <taxon>Bacillaceae</taxon>
        <taxon>Pontibacillus</taxon>
    </lineage>
</organism>
<dbReference type="CDD" id="cd03230">
    <property type="entry name" value="ABC_DR_subfamily_A"/>
    <property type="match status" value="1"/>
</dbReference>
<dbReference type="STRING" id="1385510.GCA_000425205_00689"/>
<keyword evidence="3 5" id="KW-0067">ATP-binding</keyword>
<sequence length="295" mass="33530">MVEMLNVTGIGKSFGKKEALKRVSFHLNKGETVLLLGKNGAGKTTLMQILLDHYKPDTGKVEWELHHRNHHVGAVFQEASVMDRVTVKELISYTQSLHINPHSLEDILHGSNLHDLQSVRTEKLSIGQKRQLLFALSLVGRPELLILDEPTAGMDVLARKTFYERIRELKKQGITIIMTTHLLEEATKLGERVLLLDEGVLLEDRSVASITQQCKRVSFTLSYSSEELQRKLEGKGVVFVHNKEFTYETAQVEAFMEWMVHERIPFTNLTIEQQTVDQYFEQMVQEGGEAHAGLV</sequence>
<dbReference type="InterPro" id="IPR003593">
    <property type="entry name" value="AAA+_ATPase"/>
</dbReference>
<dbReference type="PANTHER" id="PTHR42711:SF17">
    <property type="entry name" value="ABC TRANSPORTER ATP-BINDING PROTEIN"/>
    <property type="match status" value="1"/>
</dbReference>
<dbReference type="SUPFAM" id="SSF52540">
    <property type="entry name" value="P-loop containing nucleoside triphosphate hydrolases"/>
    <property type="match status" value="1"/>
</dbReference>
<accession>A0A0A5GLT5</accession>
<dbReference type="Proteomes" id="UP000030528">
    <property type="component" value="Unassembled WGS sequence"/>
</dbReference>
<evidence type="ECO:0000313" key="5">
    <source>
        <dbReference type="EMBL" id="KGX92115.1"/>
    </source>
</evidence>
<dbReference type="Pfam" id="PF00005">
    <property type="entry name" value="ABC_tran"/>
    <property type="match status" value="1"/>
</dbReference>
<evidence type="ECO:0000259" key="4">
    <source>
        <dbReference type="PROSITE" id="PS50893"/>
    </source>
</evidence>
<dbReference type="PANTHER" id="PTHR42711">
    <property type="entry name" value="ABC TRANSPORTER ATP-BINDING PROTEIN"/>
    <property type="match status" value="1"/>
</dbReference>
<keyword evidence="1" id="KW-0813">Transport</keyword>
<dbReference type="PROSITE" id="PS50893">
    <property type="entry name" value="ABC_TRANSPORTER_2"/>
    <property type="match status" value="1"/>
</dbReference>
<comment type="caution">
    <text evidence="5">The sequence shown here is derived from an EMBL/GenBank/DDBJ whole genome shotgun (WGS) entry which is preliminary data.</text>
</comment>
<reference evidence="5 6" key="1">
    <citation type="submission" date="2013-08" db="EMBL/GenBank/DDBJ databases">
        <authorList>
            <person name="Huang J."/>
            <person name="Wang G."/>
        </authorList>
    </citation>
    <scope>NUCLEOTIDE SEQUENCE [LARGE SCALE GENOMIC DNA]</scope>
    <source>
        <strain evidence="5 6">JSM 076056</strain>
    </source>
</reference>
<evidence type="ECO:0000256" key="3">
    <source>
        <dbReference type="ARBA" id="ARBA00022840"/>
    </source>
</evidence>
<dbReference type="InterPro" id="IPR027417">
    <property type="entry name" value="P-loop_NTPase"/>
</dbReference>
<dbReference type="SMART" id="SM00382">
    <property type="entry name" value="AAA"/>
    <property type="match status" value="1"/>
</dbReference>
<dbReference type="EMBL" id="AVPE01000007">
    <property type="protein sequence ID" value="KGX92115.1"/>
    <property type="molecule type" value="Genomic_DNA"/>
</dbReference>
<gene>
    <name evidence="5" type="ORF">N781_17555</name>
</gene>
<dbReference type="GO" id="GO:0005524">
    <property type="term" value="F:ATP binding"/>
    <property type="evidence" value="ECO:0007669"/>
    <property type="project" value="UniProtKB-KW"/>
</dbReference>
<keyword evidence="6" id="KW-1185">Reference proteome</keyword>